<dbReference type="AlphaFoldDB" id="A0A5B7G1V5"/>
<comment type="caution">
    <text evidence="1">The sequence shown here is derived from an EMBL/GenBank/DDBJ whole genome shotgun (WGS) entry which is preliminary data.</text>
</comment>
<keyword evidence="2" id="KW-1185">Reference proteome</keyword>
<dbReference type="EMBL" id="VSRR010011236">
    <property type="protein sequence ID" value="MPC52902.1"/>
    <property type="molecule type" value="Genomic_DNA"/>
</dbReference>
<protein>
    <submittedName>
        <fullName evidence="1">Uncharacterized protein</fullName>
    </submittedName>
</protein>
<proteinExistence type="predicted"/>
<organism evidence="1 2">
    <name type="scientific">Portunus trituberculatus</name>
    <name type="common">Swimming crab</name>
    <name type="synonym">Neptunus trituberculatus</name>
    <dbReference type="NCBI Taxonomy" id="210409"/>
    <lineage>
        <taxon>Eukaryota</taxon>
        <taxon>Metazoa</taxon>
        <taxon>Ecdysozoa</taxon>
        <taxon>Arthropoda</taxon>
        <taxon>Crustacea</taxon>
        <taxon>Multicrustacea</taxon>
        <taxon>Malacostraca</taxon>
        <taxon>Eumalacostraca</taxon>
        <taxon>Eucarida</taxon>
        <taxon>Decapoda</taxon>
        <taxon>Pleocyemata</taxon>
        <taxon>Brachyura</taxon>
        <taxon>Eubrachyura</taxon>
        <taxon>Portunoidea</taxon>
        <taxon>Portunidae</taxon>
        <taxon>Portuninae</taxon>
        <taxon>Portunus</taxon>
    </lineage>
</organism>
<evidence type="ECO:0000313" key="2">
    <source>
        <dbReference type="Proteomes" id="UP000324222"/>
    </source>
</evidence>
<reference evidence="1 2" key="1">
    <citation type="submission" date="2019-05" db="EMBL/GenBank/DDBJ databases">
        <title>Another draft genome of Portunus trituberculatus and its Hox gene families provides insights of decapod evolution.</title>
        <authorList>
            <person name="Jeong J.-H."/>
            <person name="Song I."/>
            <person name="Kim S."/>
            <person name="Choi T."/>
            <person name="Kim D."/>
            <person name="Ryu S."/>
            <person name="Kim W."/>
        </authorList>
    </citation>
    <scope>NUCLEOTIDE SEQUENCE [LARGE SCALE GENOMIC DNA]</scope>
    <source>
        <tissue evidence="1">Muscle</tissue>
    </source>
</reference>
<accession>A0A5B7G1V5</accession>
<dbReference type="Proteomes" id="UP000324222">
    <property type="component" value="Unassembled WGS sequence"/>
</dbReference>
<sequence length="65" mass="6921">MEVTPGLSGFPGEIGLGQPGTFSVPSVVPEEILKAVPDPPWWQVPPSQTSPGGWIRVICSRKLPL</sequence>
<gene>
    <name evidence="1" type="ORF">E2C01_046782</name>
</gene>
<evidence type="ECO:0000313" key="1">
    <source>
        <dbReference type="EMBL" id="MPC52902.1"/>
    </source>
</evidence>
<name>A0A5B7G1V5_PORTR</name>